<evidence type="ECO:0000313" key="3">
    <source>
        <dbReference type="Proteomes" id="UP000015105"/>
    </source>
</evidence>
<accession>A0A453SYR0</accession>
<dbReference type="EnsemblPlants" id="AET7Gv21157100.6">
    <property type="protein sequence ID" value="AET7Gv21157100.6"/>
    <property type="gene ID" value="AET7Gv21157100"/>
</dbReference>
<keyword evidence="3" id="KW-1185">Reference proteome</keyword>
<dbReference type="Proteomes" id="UP000015105">
    <property type="component" value="Chromosome 7D"/>
</dbReference>
<feature type="region of interest" description="Disordered" evidence="1">
    <location>
        <begin position="59"/>
        <end position="86"/>
    </location>
</feature>
<dbReference type="AlphaFoldDB" id="A0A453SYR0"/>
<sequence length="139" mass="15130">PGHRPVSLLLPKKKPLSLLPFSGVSATNRPAPPVCTHRPTRPPSIPLAIHAAAPVRAPNGRRHWLPTGAAPPPRATSCPTKWERERREAETAVVGMRSTAALMVGGPCRLELSVAMAALSPRIGWSWWLRSLKVRHCKL</sequence>
<protein>
    <submittedName>
        <fullName evidence="2">Uncharacterized protein</fullName>
    </submittedName>
</protein>
<reference evidence="2" key="4">
    <citation type="submission" date="2019-03" db="UniProtKB">
        <authorList>
            <consortium name="EnsemblPlants"/>
        </authorList>
    </citation>
    <scope>IDENTIFICATION</scope>
</reference>
<name>A0A453SYR0_AEGTS</name>
<reference evidence="3" key="1">
    <citation type="journal article" date="2014" name="Science">
        <title>Ancient hybridizations among the ancestral genomes of bread wheat.</title>
        <authorList>
            <consortium name="International Wheat Genome Sequencing Consortium,"/>
            <person name="Marcussen T."/>
            <person name="Sandve S.R."/>
            <person name="Heier L."/>
            <person name="Spannagl M."/>
            <person name="Pfeifer M."/>
            <person name="Jakobsen K.S."/>
            <person name="Wulff B.B."/>
            <person name="Steuernagel B."/>
            <person name="Mayer K.F."/>
            <person name="Olsen O.A."/>
        </authorList>
    </citation>
    <scope>NUCLEOTIDE SEQUENCE [LARGE SCALE GENOMIC DNA]</scope>
    <source>
        <strain evidence="3">cv. AL8/78</strain>
    </source>
</reference>
<dbReference type="Gramene" id="AET7Gv21157100.6">
    <property type="protein sequence ID" value="AET7Gv21157100.6"/>
    <property type="gene ID" value="AET7Gv21157100"/>
</dbReference>
<evidence type="ECO:0000256" key="1">
    <source>
        <dbReference type="SAM" id="MobiDB-lite"/>
    </source>
</evidence>
<reference evidence="2" key="5">
    <citation type="journal article" date="2021" name="G3 (Bethesda)">
        <title>Aegilops tauschii genome assembly Aet v5.0 features greater sequence contiguity and improved annotation.</title>
        <authorList>
            <person name="Wang L."/>
            <person name="Zhu T."/>
            <person name="Rodriguez J.C."/>
            <person name="Deal K.R."/>
            <person name="Dubcovsky J."/>
            <person name="McGuire P.E."/>
            <person name="Lux T."/>
            <person name="Spannagl M."/>
            <person name="Mayer K.F.X."/>
            <person name="Baldrich P."/>
            <person name="Meyers B.C."/>
            <person name="Huo N."/>
            <person name="Gu Y.Q."/>
            <person name="Zhou H."/>
            <person name="Devos K.M."/>
            <person name="Bennetzen J.L."/>
            <person name="Unver T."/>
            <person name="Budak H."/>
            <person name="Gulick P.J."/>
            <person name="Galiba G."/>
            <person name="Kalapos B."/>
            <person name="Nelson D.R."/>
            <person name="Li P."/>
            <person name="You F.M."/>
            <person name="Luo M.C."/>
            <person name="Dvorak J."/>
        </authorList>
    </citation>
    <scope>NUCLEOTIDE SEQUENCE [LARGE SCALE GENOMIC DNA]</scope>
    <source>
        <strain evidence="2">cv. AL8/78</strain>
    </source>
</reference>
<reference evidence="2" key="3">
    <citation type="journal article" date="2017" name="Nature">
        <title>Genome sequence of the progenitor of the wheat D genome Aegilops tauschii.</title>
        <authorList>
            <person name="Luo M.C."/>
            <person name="Gu Y.Q."/>
            <person name="Puiu D."/>
            <person name="Wang H."/>
            <person name="Twardziok S.O."/>
            <person name="Deal K.R."/>
            <person name="Huo N."/>
            <person name="Zhu T."/>
            <person name="Wang L."/>
            <person name="Wang Y."/>
            <person name="McGuire P.E."/>
            <person name="Liu S."/>
            <person name="Long H."/>
            <person name="Ramasamy R.K."/>
            <person name="Rodriguez J.C."/>
            <person name="Van S.L."/>
            <person name="Yuan L."/>
            <person name="Wang Z."/>
            <person name="Xia Z."/>
            <person name="Xiao L."/>
            <person name="Anderson O.D."/>
            <person name="Ouyang S."/>
            <person name="Liang Y."/>
            <person name="Zimin A.V."/>
            <person name="Pertea G."/>
            <person name="Qi P."/>
            <person name="Bennetzen J.L."/>
            <person name="Dai X."/>
            <person name="Dawson M.W."/>
            <person name="Muller H.G."/>
            <person name="Kugler K."/>
            <person name="Rivarola-Duarte L."/>
            <person name="Spannagl M."/>
            <person name="Mayer K.F.X."/>
            <person name="Lu F.H."/>
            <person name="Bevan M.W."/>
            <person name="Leroy P."/>
            <person name="Li P."/>
            <person name="You F.M."/>
            <person name="Sun Q."/>
            <person name="Liu Z."/>
            <person name="Lyons E."/>
            <person name="Wicker T."/>
            <person name="Salzberg S.L."/>
            <person name="Devos K.M."/>
            <person name="Dvorak J."/>
        </authorList>
    </citation>
    <scope>NUCLEOTIDE SEQUENCE [LARGE SCALE GENOMIC DNA]</scope>
    <source>
        <strain evidence="2">cv. AL8/78</strain>
    </source>
</reference>
<proteinExistence type="predicted"/>
<evidence type="ECO:0000313" key="2">
    <source>
        <dbReference type="EnsemblPlants" id="AET7Gv21157100.6"/>
    </source>
</evidence>
<organism evidence="2 3">
    <name type="scientific">Aegilops tauschii subsp. strangulata</name>
    <name type="common">Goatgrass</name>
    <dbReference type="NCBI Taxonomy" id="200361"/>
    <lineage>
        <taxon>Eukaryota</taxon>
        <taxon>Viridiplantae</taxon>
        <taxon>Streptophyta</taxon>
        <taxon>Embryophyta</taxon>
        <taxon>Tracheophyta</taxon>
        <taxon>Spermatophyta</taxon>
        <taxon>Magnoliopsida</taxon>
        <taxon>Liliopsida</taxon>
        <taxon>Poales</taxon>
        <taxon>Poaceae</taxon>
        <taxon>BOP clade</taxon>
        <taxon>Pooideae</taxon>
        <taxon>Triticodae</taxon>
        <taxon>Triticeae</taxon>
        <taxon>Triticinae</taxon>
        <taxon>Aegilops</taxon>
    </lineage>
</organism>
<reference evidence="3" key="2">
    <citation type="journal article" date="2017" name="Nat. Plants">
        <title>The Aegilops tauschii genome reveals multiple impacts of transposons.</title>
        <authorList>
            <person name="Zhao G."/>
            <person name="Zou C."/>
            <person name="Li K."/>
            <person name="Wang K."/>
            <person name="Li T."/>
            <person name="Gao L."/>
            <person name="Zhang X."/>
            <person name="Wang H."/>
            <person name="Yang Z."/>
            <person name="Liu X."/>
            <person name="Jiang W."/>
            <person name="Mao L."/>
            <person name="Kong X."/>
            <person name="Jiao Y."/>
            <person name="Jia J."/>
        </authorList>
    </citation>
    <scope>NUCLEOTIDE SEQUENCE [LARGE SCALE GENOMIC DNA]</scope>
    <source>
        <strain evidence="3">cv. AL8/78</strain>
    </source>
</reference>